<dbReference type="RefSeq" id="WP_076524090.1">
    <property type="nucleotide sequence ID" value="NZ_CP067140.1"/>
</dbReference>
<evidence type="ECO:0000313" key="8">
    <source>
        <dbReference type="EMBL" id="WCR05059.1"/>
    </source>
</evidence>
<keyword evidence="2 8" id="KW-0489">Methyltransferase</keyword>
<feature type="active site" evidence="6">
    <location>
        <position position="376"/>
    </location>
</feature>
<dbReference type="EMBL" id="FTOU01000003">
    <property type="protein sequence ID" value="SIS70657.1"/>
    <property type="molecule type" value="Genomic_DNA"/>
</dbReference>
<evidence type="ECO:0000313" key="10">
    <source>
        <dbReference type="Proteomes" id="UP001215549"/>
    </source>
</evidence>
<evidence type="ECO:0000313" key="9">
    <source>
        <dbReference type="Proteomes" id="UP000186216"/>
    </source>
</evidence>
<comment type="similarity">
    <text evidence="1">Belongs to the CFA/CMAS family.</text>
</comment>
<evidence type="ECO:0000256" key="2">
    <source>
        <dbReference type="ARBA" id="ARBA00022603"/>
    </source>
</evidence>
<dbReference type="GO" id="GO:0008168">
    <property type="term" value="F:methyltransferase activity"/>
    <property type="evidence" value="ECO:0007669"/>
    <property type="project" value="UniProtKB-KW"/>
</dbReference>
<dbReference type="PIRSF" id="PIRSF003085">
    <property type="entry name" value="CMAS"/>
    <property type="match status" value="1"/>
</dbReference>
<keyword evidence="3" id="KW-0808">Transferase</keyword>
<name>A0AA46A4W7_9RHOB</name>
<evidence type="ECO:0000256" key="4">
    <source>
        <dbReference type="ARBA" id="ARBA00022691"/>
    </source>
</evidence>
<dbReference type="InterPro" id="IPR050723">
    <property type="entry name" value="CFA/CMAS"/>
</dbReference>
<dbReference type="Proteomes" id="UP001215549">
    <property type="component" value="Chromosome"/>
</dbReference>
<keyword evidence="5" id="KW-0443">Lipid metabolism</keyword>
<dbReference type="GO" id="GO:0032259">
    <property type="term" value="P:methylation"/>
    <property type="evidence" value="ECO:0007669"/>
    <property type="project" value="UniProtKB-KW"/>
</dbReference>
<dbReference type="Proteomes" id="UP000186216">
    <property type="component" value="Unassembled WGS sequence"/>
</dbReference>
<dbReference type="SUPFAM" id="SSF53335">
    <property type="entry name" value="S-adenosyl-L-methionine-dependent methyltransferases"/>
    <property type="match status" value="1"/>
</dbReference>
<dbReference type="CDD" id="cd02440">
    <property type="entry name" value="AdoMet_MTases"/>
    <property type="match status" value="1"/>
</dbReference>
<dbReference type="Pfam" id="PF02353">
    <property type="entry name" value="CMAS"/>
    <property type="match status" value="1"/>
</dbReference>
<protein>
    <submittedName>
        <fullName evidence="8">Class I SAM-dependent methyltransferase</fullName>
    </submittedName>
    <submittedName>
        <fullName evidence="7">Cyclopropane-fatty-acyl-phospholipid synthase</fullName>
    </submittedName>
</protein>
<dbReference type="GO" id="GO:0008610">
    <property type="term" value="P:lipid biosynthetic process"/>
    <property type="evidence" value="ECO:0007669"/>
    <property type="project" value="InterPro"/>
</dbReference>
<dbReference type="InterPro" id="IPR003333">
    <property type="entry name" value="CMAS"/>
</dbReference>
<keyword evidence="10" id="KW-1185">Reference proteome</keyword>
<dbReference type="Gene3D" id="3.40.50.150">
    <property type="entry name" value="Vaccinia Virus protein VP39"/>
    <property type="match status" value="1"/>
</dbReference>
<reference evidence="8 10" key="2">
    <citation type="submission" date="2021-01" db="EMBL/GenBank/DDBJ databases">
        <title>Biogeographic distribution of Paracoccus.</title>
        <authorList>
            <person name="Hollensteiner J."/>
            <person name="Leineberger J."/>
            <person name="Brinkhoff T."/>
            <person name="Daniel R."/>
        </authorList>
    </citation>
    <scope>NUCLEOTIDE SEQUENCE [LARGE SCALE GENOMIC DNA]</scope>
    <source>
        <strain evidence="8 10">DSM 18447</strain>
    </source>
</reference>
<evidence type="ECO:0000256" key="5">
    <source>
        <dbReference type="ARBA" id="ARBA00023098"/>
    </source>
</evidence>
<evidence type="ECO:0000256" key="6">
    <source>
        <dbReference type="PIRSR" id="PIRSR003085-1"/>
    </source>
</evidence>
<evidence type="ECO:0000256" key="3">
    <source>
        <dbReference type="ARBA" id="ARBA00022679"/>
    </source>
</evidence>
<accession>A0AA46A4W7</accession>
<evidence type="ECO:0000256" key="1">
    <source>
        <dbReference type="ARBA" id="ARBA00010815"/>
    </source>
</evidence>
<reference evidence="7 9" key="1">
    <citation type="submission" date="2017-01" db="EMBL/GenBank/DDBJ databases">
        <authorList>
            <person name="Varghese N."/>
            <person name="Submissions S."/>
        </authorList>
    </citation>
    <scope>NUCLEOTIDE SEQUENCE [LARGE SCALE GENOMIC DNA]</scope>
    <source>
        <strain evidence="7 9">DSM 18447</strain>
    </source>
</reference>
<keyword evidence="4" id="KW-0949">S-adenosyl-L-methionine</keyword>
<dbReference type="InterPro" id="IPR029063">
    <property type="entry name" value="SAM-dependent_MTases_sf"/>
</dbReference>
<evidence type="ECO:0000313" key="7">
    <source>
        <dbReference type="EMBL" id="SIS70657.1"/>
    </source>
</evidence>
<organism evidence="7 9">
    <name type="scientific">Paracoccus saliphilus</name>
    <dbReference type="NCBI Taxonomy" id="405559"/>
    <lineage>
        <taxon>Bacteria</taxon>
        <taxon>Pseudomonadati</taxon>
        <taxon>Pseudomonadota</taxon>
        <taxon>Alphaproteobacteria</taxon>
        <taxon>Rhodobacterales</taxon>
        <taxon>Paracoccaceae</taxon>
        <taxon>Paracoccus</taxon>
    </lineage>
</organism>
<gene>
    <name evidence="8" type="ORF">JHX88_10340</name>
    <name evidence="7" type="ORF">SAMN05421772_103135</name>
</gene>
<dbReference type="EMBL" id="CP067140">
    <property type="protein sequence ID" value="WCR05059.1"/>
    <property type="molecule type" value="Genomic_DNA"/>
</dbReference>
<dbReference type="PANTHER" id="PTHR43667:SF1">
    <property type="entry name" value="CYCLOPROPANE-FATTY-ACYL-PHOSPHOLIPID SYNTHASE"/>
    <property type="match status" value="1"/>
</dbReference>
<dbReference type="AlphaFoldDB" id="A0AA46A4W7"/>
<dbReference type="PANTHER" id="PTHR43667">
    <property type="entry name" value="CYCLOPROPANE-FATTY-ACYL-PHOSPHOLIPID SYNTHASE"/>
    <property type="match status" value="1"/>
</dbReference>
<sequence>MPKLKVIVARKLDQLTMPLAIRLPSGERLGSSEARVTLVFADAAALVPLATGRLERLAEAIVKDRVRIEGSLRDLMSAVAEMVSDGGRPVQQGPWARAFTRVRSFLRHSRSKDVGHIQSHYDISDDFFALWLDPKRIYSCGYFREPSMSLAEAQEAKLGLICRKLDLRAGESFLDVGAGWGGLMLHAARHYGVNVTGITLSRNQFDHVKALIAAEGLSDRVDILLCDYRDLDPEQPFDKLASVGMFEHVGRANMRPYFQCLYRLVRPGGLVLNHGITATGLDNAMVAGGLGDFLEKYIFPGGELIHVSHAIRVLSQAGLEMVDTENLRPHYAKTLWSWSDALEANLTEAGRVLARSMGPARAAEMLRAYELYLAGCALAFEQGWMALYQILLVRPDHEIVTPEMPGAQSVYPFRRNYIYDARSHHAEKSEGSSAS</sequence>
<proteinExistence type="inferred from homology"/>